<sequence>MNSEQFTYWLNGFVEMNPNAMITPSQWDMLKQHLALVFNKVTPRLPTPIGPSPVSPSFPPKLSMPMIGSPDPFTQWPYQITC</sequence>
<name>A0AAE8XCV4_9CAUD</name>
<protein>
    <submittedName>
        <fullName evidence="1">Uncharacterized protein</fullName>
    </submittedName>
</protein>
<dbReference type="EMBL" id="OK040171">
    <property type="protein sequence ID" value="UAV84595.1"/>
    <property type="molecule type" value="Genomic_DNA"/>
</dbReference>
<gene>
    <name evidence="1" type="ORF">PHB09_100</name>
</gene>
<evidence type="ECO:0000313" key="1">
    <source>
        <dbReference type="EMBL" id="UAV84595.1"/>
    </source>
</evidence>
<proteinExistence type="predicted"/>
<keyword evidence="2" id="KW-1185">Reference proteome</keyword>
<organism evidence="1 2">
    <name type="scientific">Pseudomonas phage PHB09</name>
    <dbReference type="NCBI Taxonomy" id="2867265"/>
    <lineage>
        <taxon>Viruses</taxon>
        <taxon>Duplodnaviria</taxon>
        <taxon>Heunggongvirae</taxon>
        <taxon>Uroviricota</taxon>
        <taxon>Caudoviricetes</taxon>
        <taxon>Vandenendeviridae</taxon>
        <taxon>Gorskivirinae</taxon>
        <taxon>Dilongvirus</taxon>
        <taxon>Dilongvirus PHB09</taxon>
    </lineage>
</organism>
<evidence type="ECO:0000313" key="2">
    <source>
        <dbReference type="Proteomes" id="UP000827914"/>
    </source>
</evidence>
<dbReference type="Proteomes" id="UP000827914">
    <property type="component" value="Segment"/>
</dbReference>
<reference evidence="1" key="1">
    <citation type="submission" date="2021-09" db="EMBL/GenBank/DDBJ databases">
        <authorList>
            <person name="Liu Y."/>
        </authorList>
    </citation>
    <scope>NUCLEOTIDE SEQUENCE</scope>
</reference>
<accession>A0AAE8XCV4</accession>